<evidence type="ECO:0000256" key="1">
    <source>
        <dbReference type="SAM" id="SignalP"/>
    </source>
</evidence>
<accession>A0A9W4AZC5</accession>
<dbReference type="AlphaFoldDB" id="A0A9W4AZC5"/>
<dbReference type="KEGG" id="mgau:MGALJ_07940"/>
<dbReference type="Proteomes" id="UP000465785">
    <property type="component" value="Chromosome"/>
</dbReference>
<dbReference type="EMBL" id="AP022601">
    <property type="protein sequence ID" value="BBY91125.1"/>
    <property type="molecule type" value="Genomic_DNA"/>
</dbReference>
<name>A0A9W4AZC5_9MYCO</name>
<evidence type="ECO:0008006" key="4">
    <source>
        <dbReference type="Google" id="ProtNLM"/>
    </source>
</evidence>
<sequence length="179" mass="17112">MLTAALATGSVVAAGAALAGTQPEPVAPAKPAALARTAPALVGLQIPTPNTLLTAVTGTWTTGASGGGVNSSGAGLFGALTGFVPSASGLTSAAASTARTSSNASVPLALAGATPTGERLPSAVSDARDRIPPAFARTQQLALIGNTDLVLARILGLPAQIQANPLNMIGPGAGSSATP</sequence>
<feature type="chain" id="PRO_5040954461" description="PPE family protein" evidence="1">
    <location>
        <begin position="20"/>
        <end position="179"/>
    </location>
</feature>
<evidence type="ECO:0000313" key="3">
    <source>
        <dbReference type="Proteomes" id="UP000465785"/>
    </source>
</evidence>
<gene>
    <name evidence="2" type="ORF">MGALJ_07940</name>
</gene>
<evidence type="ECO:0000313" key="2">
    <source>
        <dbReference type="EMBL" id="BBY91125.1"/>
    </source>
</evidence>
<protein>
    <recommendedName>
        <fullName evidence="4">PPE family protein</fullName>
    </recommendedName>
</protein>
<keyword evidence="1" id="KW-0732">Signal</keyword>
<reference evidence="2 3" key="1">
    <citation type="journal article" date="2019" name="Emerg. Microbes Infect.">
        <title>Comprehensive subspecies identification of 175 nontuberculous mycobacteria species based on 7547 genomic profiles.</title>
        <authorList>
            <person name="Matsumoto Y."/>
            <person name="Kinjo T."/>
            <person name="Motooka D."/>
            <person name="Nabeya D."/>
            <person name="Jung N."/>
            <person name="Uechi K."/>
            <person name="Horii T."/>
            <person name="Iida T."/>
            <person name="Fujita J."/>
            <person name="Nakamura S."/>
        </authorList>
    </citation>
    <scope>NUCLEOTIDE SEQUENCE [LARGE SCALE GENOMIC DNA]</scope>
    <source>
        <strain evidence="2 3">JCM 6399</strain>
    </source>
</reference>
<organism evidence="2 3">
    <name type="scientific">Mycobacterium gallinarum</name>
    <dbReference type="NCBI Taxonomy" id="39689"/>
    <lineage>
        <taxon>Bacteria</taxon>
        <taxon>Bacillati</taxon>
        <taxon>Actinomycetota</taxon>
        <taxon>Actinomycetes</taxon>
        <taxon>Mycobacteriales</taxon>
        <taxon>Mycobacteriaceae</taxon>
        <taxon>Mycobacterium</taxon>
    </lineage>
</organism>
<feature type="signal peptide" evidence="1">
    <location>
        <begin position="1"/>
        <end position="19"/>
    </location>
</feature>
<proteinExistence type="predicted"/>
<keyword evidence="3" id="KW-1185">Reference proteome</keyword>